<accession>A0ABT7UV92</accession>
<sequence>MSFTTLICLPFVLIVAIFLGATIINIVNHDHVLKPKYRNKHGKGGK</sequence>
<dbReference type="EMBL" id="JAUDDW010000001">
    <property type="protein sequence ID" value="MDM8265626.1"/>
    <property type="molecule type" value="Genomic_DNA"/>
</dbReference>
<comment type="caution">
    <text evidence="2">The sequence shown here is derived from an EMBL/GenBank/DDBJ whole genome shotgun (WGS) entry which is preliminary data.</text>
</comment>
<organism evidence="2 3">
    <name type="scientific">Limosilactobacillus pontis</name>
    <dbReference type="NCBI Taxonomy" id="35787"/>
    <lineage>
        <taxon>Bacteria</taxon>
        <taxon>Bacillati</taxon>
        <taxon>Bacillota</taxon>
        <taxon>Bacilli</taxon>
        <taxon>Lactobacillales</taxon>
        <taxon>Lactobacillaceae</taxon>
        <taxon>Limosilactobacillus</taxon>
    </lineage>
</organism>
<reference evidence="3" key="1">
    <citation type="submission" date="2023-06" db="EMBL/GenBank/DDBJ databases">
        <title>Identification and characterization of horizontal gene transfer across gut microbiota members of farm animals based on homology search.</title>
        <authorList>
            <person name="Zeman M."/>
            <person name="Kubasova T."/>
            <person name="Jahodarova E."/>
            <person name="Nykrynova M."/>
            <person name="Rychlik I."/>
        </authorList>
    </citation>
    <scope>NUCLEOTIDE SEQUENCE [LARGE SCALE GENOMIC DNA]</scope>
    <source>
        <strain evidence="3">161_Gplus</strain>
    </source>
</reference>
<dbReference type="RefSeq" id="WP_289585566.1">
    <property type="nucleotide sequence ID" value="NZ_JAUDDW010000001.1"/>
</dbReference>
<name>A0ABT7UV92_9LACO</name>
<dbReference type="Proteomes" id="UP001529343">
    <property type="component" value="Unassembled WGS sequence"/>
</dbReference>
<keyword evidence="1" id="KW-0472">Membrane</keyword>
<keyword evidence="1" id="KW-1133">Transmembrane helix</keyword>
<protein>
    <submittedName>
        <fullName evidence="2">Uncharacterized protein</fullName>
    </submittedName>
</protein>
<keyword evidence="1" id="KW-0812">Transmembrane</keyword>
<evidence type="ECO:0000313" key="2">
    <source>
        <dbReference type="EMBL" id="MDM8265626.1"/>
    </source>
</evidence>
<proteinExistence type="predicted"/>
<evidence type="ECO:0000256" key="1">
    <source>
        <dbReference type="SAM" id="Phobius"/>
    </source>
</evidence>
<gene>
    <name evidence="2" type="ORF">QUW44_00355</name>
</gene>
<keyword evidence="3" id="KW-1185">Reference proteome</keyword>
<feature type="transmembrane region" description="Helical" evidence="1">
    <location>
        <begin position="6"/>
        <end position="28"/>
    </location>
</feature>
<evidence type="ECO:0000313" key="3">
    <source>
        <dbReference type="Proteomes" id="UP001529343"/>
    </source>
</evidence>